<dbReference type="Proteomes" id="UP001372834">
    <property type="component" value="Unassembled WGS sequence"/>
</dbReference>
<evidence type="ECO:0000259" key="11">
    <source>
        <dbReference type="Pfam" id="PF07034"/>
    </source>
</evidence>
<evidence type="ECO:0000313" key="15">
    <source>
        <dbReference type="Proteomes" id="UP001372834"/>
    </source>
</evidence>
<evidence type="ECO:0000259" key="12">
    <source>
        <dbReference type="Pfam" id="PF18137"/>
    </source>
</evidence>
<evidence type="ECO:0000256" key="3">
    <source>
        <dbReference type="ARBA" id="ARBA00019085"/>
    </source>
</evidence>
<feature type="domain" description="Origin recognition complex subunit 3 insertion" evidence="13">
    <location>
        <begin position="293"/>
        <end position="452"/>
    </location>
</feature>
<dbReference type="InterPro" id="IPR040855">
    <property type="entry name" value="ORC_WH_C"/>
</dbReference>
<dbReference type="AlphaFoldDB" id="A0AAN8PC35"/>
<evidence type="ECO:0000256" key="1">
    <source>
        <dbReference type="ARBA" id="ARBA00004123"/>
    </source>
</evidence>
<feature type="domain" description="Origin recognition complex subunit 3 N-terminal" evidence="11">
    <location>
        <begin position="1"/>
        <end position="120"/>
    </location>
</feature>
<evidence type="ECO:0000256" key="6">
    <source>
        <dbReference type="ARBA" id="ARBA00023125"/>
    </source>
</evidence>
<feature type="region of interest" description="Disordered" evidence="10">
    <location>
        <begin position="119"/>
        <end position="138"/>
    </location>
</feature>
<dbReference type="Pfam" id="PF19675">
    <property type="entry name" value="ORC3_ins"/>
    <property type="match status" value="1"/>
</dbReference>
<evidence type="ECO:0000313" key="14">
    <source>
        <dbReference type="EMBL" id="KAK6628273.1"/>
    </source>
</evidence>
<protein>
    <recommendedName>
        <fullName evidence="3">Origin recognition complex subunit 3</fullName>
    </recommendedName>
</protein>
<feature type="compositionally biased region" description="Acidic residues" evidence="10">
    <location>
        <begin position="124"/>
        <end position="136"/>
    </location>
</feature>
<dbReference type="GO" id="GO:0031261">
    <property type="term" value="C:DNA replication preinitiation complex"/>
    <property type="evidence" value="ECO:0007669"/>
    <property type="project" value="TreeGrafter"/>
</dbReference>
<accession>A0AAN8PC35</accession>
<sequence length="625" mass="71852">MQTNSVSQGSFLFLPKNFSLTKLRRSKKRKLNAEEEKNWNIAFQKVWNVIDKEVKEINDQLFKKVLEGLLKHIQSLHKEIKFDEGVLPCEILLTGTNLPDHNLLVSALTDNIKEVTPYFSSEQSDVEDADSDADDDPSSKITLQVSQCNMATLCAWYFSRVKVNNSKHPVVIFIPDFESFSPKVLSEFVYILSSYSSQVPFVLIFGVATTPGAVYQTLPHNALSQLNIQLFKSETSVSFLNNVVEKILFSEKCPFRLGVQGFIQGFKFCMMEHFFNKNHYSLCCSMDDLDKHVKQLKDDDIEGIRRIPSFQKFVEGSSKDDRVLLLLNNDHTKKVVKQMICDVQEYMNNFHVALKCLHIITQDLPQYPLGRHLREYYCNAVSTDVRESSQYKESMKMLRFQSRNELTVKISLMVELLKLNSLFDILSLDRNTKFEDICCQLEQYKKNFDRLGENSGIPDGGTSEFEEMKKSFLDYIETKIFDEMLLPVVTKPLHEIILFDDLPAVRRRISGSPRGAIHLALNNPQYYLECNCCTLPHAEAVLPTLPDLSIVYKLHLEFGKVINLYDWLQAFAACVKPDQTESETQADEELQARFTRAVSELQFLGFIKPSRTKSDYVNRLTWGTA</sequence>
<dbReference type="PANTHER" id="PTHR12748:SF0">
    <property type="entry name" value="ORIGIN RECOGNITION COMPLEX SUBUNIT 3"/>
    <property type="match status" value="1"/>
</dbReference>
<dbReference type="EMBL" id="JAWJWE010000036">
    <property type="protein sequence ID" value="KAK6628273.1"/>
    <property type="molecule type" value="Genomic_DNA"/>
</dbReference>
<dbReference type="InterPro" id="IPR020795">
    <property type="entry name" value="ORC3"/>
</dbReference>
<dbReference type="InterPro" id="IPR045663">
    <property type="entry name" value="ORC3_ins"/>
</dbReference>
<keyword evidence="5" id="KW-0235">DNA replication</keyword>
<keyword evidence="4" id="KW-0597">Phosphoprotein</keyword>
<feature type="domain" description="Origin recognition complex subunit 3 winged helix C-terminal" evidence="12">
    <location>
        <begin position="514"/>
        <end position="622"/>
    </location>
</feature>
<evidence type="ECO:0000256" key="5">
    <source>
        <dbReference type="ARBA" id="ARBA00022705"/>
    </source>
</evidence>
<proteinExistence type="inferred from homology"/>
<name>A0AAN8PC35_POLSC</name>
<evidence type="ECO:0000256" key="10">
    <source>
        <dbReference type="SAM" id="MobiDB-lite"/>
    </source>
</evidence>
<dbReference type="GO" id="GO:0005656">
    <property type="term" value="C:nuclear pre-replicative complex"/>
    <property type="evidence" value="ECO:0007669"/>
    <property type="project" value="TreeGrafter"/>
</dbReference>
<dbReference type="GO" id="GO:0006270">
    <property type="term" value="P:DNA replication initiation"/>
    <property type="evidence" value="ECO:0007669"/>
    <property type="project" value="TreeGrafter"/>
</dbReference>
<organism evidence="14 15">
    <name type="scientific">Polyplax serrata</name>
    <name type="common">Common mouse louse</name>
    <dbReference type="NCBI Taxonomy" id="468196"/>
    <lineage>
        <taxon>Eukaryota</taxon>
        <taxon>Metazoa</taxon>
        <taxon>Ecdysozoa</taxon>
        <taxon>Arthropoda</taxon>
        <taxon>Hexapoda</taxon>
        <taxon>Insecta</taxon>
        <taxon>Pterygota</taxon>
        <taxon>Neoptera</taxon>
        <taxon>Paraneoptera</taxon>
        <taxon>Psocodea</taxon>
        <taxon>Troctomorpha</taxon>
        <taxon>Phthiraptera</taxon>
        <taxon>Anoplura</taxon>
        <taxon>Polyplacidae</taxon>
        <taxon>Polyplax</taxon>
    </lineage>
</organism>
<dbReference type="GO" id="GO:0003688">
    <property type="term" value="F:DNA replication origin binding"/>
    <property type="evidence" value="ECO:0007669"/>
    <property type="project" value="TreeGrafter"/>
</dbReference>
<dbReference type="CDD" id="cd20704">
    <property type="entry name" value="Orc3"/>
    <property type="match status" value="1"/>
</dbReference>
<comment type="subcellular location">
    <subcellularLocation>
        <location evidence="1">Nucleus</location>
    </subcellularLocation>
</comment>
<gene>
    <name evidence="14" type="ORF">RUM43_002085</name>
</gene>
<comment type="subunit">
    <text evidence="8">Component of ORC, a complex composed of at least 6 subunits: ORC1, ORC2, ORC3, ORC4, ORC5 and ORC6. ORC is regulated in a cell-cycle dependent manner. It is sequentially assembled at the exit from anaphase of mitosis and disassembled as cells enter S phase.</text>
</comment>
<dbReference type="GO" id="GO:0005664">
    <property type="term" value="C:nuclear origin of replication recognition complex"/>
    <property type="evidence" value="ECO:0007669"/>
    <property type="project" value="InterPro"/>
</dbReference>
<keyword evidence="7" id="KW-0539">Nucleus</keyword>
<keyword evidence="6" id="KW-0238">DNA-binding</keyword>
<evidence type="ECO:0000256" key="7">
    <source>
        <dbReference type="ARBA" id="ARBA00023242"/>
    </source>
</evidence>
<dbReference type="Pfam" id="PF07034">
    <property type="entry name" value="ORC3_N"/>
    <property type="match status" value="2"/>
</dbReference>
<dbReference type="InterPro" id="IPR045667">
    <property type="entry name" value="ORC3_N"/>
</dbReference>
<evidence type="ECO:0000259" key="13">
    <source>
        <dbReference type="Pfam" id="PF19675"/>
    </source>
</evidence>
<comment type="caution">
    <text evidence="14">The sequence shown here is derived from an EMBL/GenBank/DDBJ whole genome shotgun (WGS) entry which is preliminary data.</text>
</comment>
<evidence type="ECO:0000256" key="4">
    <source>
        <dbReference type="ARBA" id="ARBA00022553"/>
    </source>
</evidence>
<evidence type="ECO:0000256" key="9">
    <source>
        <dbReference type="ARBA" id="ARBA00045241"/>
    </source>
</evidence>
<feature type="domain" description="Origin recognition complex subunit 3 N-terminal" evidence="11">
    <location>
        <begin position="127"/>
        <end position="279"/>
    </location>
</feature>
<evidence type="ECO:0000256" key="8">
    <source>
        <dbReference type="ARBA" id="ARBA00026084"/>
    </source>
</evidence>
<comment type="function">
    <text evidence="9">Component of the origin recognition complex (ORC) that binds origins of replication. DNA-binding is ATP-dependent. The specific DNA sequences that define origins of replication have not been identified yet. ORC is required to assemble the pre-replication complex necessary to initiate DNA replication. Binds histone H3 and H4 trimethylation marks H3K9me3, H3K27me3 and H4K20me3.</text>
</comment>
<evidence type="ECO:0000256" key="2">
    <source>
        <dbReference type="ARBA" id="ARBA00010977"/>
    </source>
</evidence>
<dbReference type="PANTHER" id="PTHR12748">
    <property type="entry name" value="ORIGIN RECOGNITION COMPLEX SUBUNIT 3"/>
    <property type="match status" value="1"/>
</dbReference>
<reference evidence="14 15" key="1">
    <citation type="submission" date="2023-10" db="EMBL/GenBank/DDBJ databases">
        <title>Genomes of two closely related lineages of the louse Polyplax serrata with different host specificities.</title>
        <authorList>
            <person name="Martinu J."/>
            <person name="Tarabai H."/>
            <person name="Stefka J."/>
            <person name="Hypsa V."/>
        </authorList>
    </citation>
    <scope>NUCLEOTIDE SEQUENCE [LARGE SCALE GENOMIC DNA]</scope>
    <source>
        <strain evidence="14">HR10_N</strain>
    </source>
</reference>
<dbReference type="Pfam" id="PF18137">
    <property type="entry name" value="WHD_ORC"/>
    <property type="match status" value="1"/>
</dbReference>
<comment type="similarity">
    <text evidence="2">Belongs to the ORC3 family.</text>
</comment>